<gene>
    <name evidence="2" type="ORF">BXY39_0317</name>
</gene>
<name>A0A3M0CQR0_9PROT</name>
<keyword evidence="1" id="KW-1133">Transmembrane helix</keyword>
<dbReference type="RefSeq" id="WP_121937068.1">
    <property type="nucleotide sequence ID" value="NZ_REFR01000009.1"/>
</dbReference>
<sequence>MSVERPRLTNLLGMAGLITGLMLYAFLAAAIGDRMVDWPLAVQMVYYAAAGVVWIWPAKKVLDLLSKKANSRDGNKT</sequence>
<organism evidence="2 3">
    <name type="scientific">Eilatimonas milleporae</name>
    <dbReference type="NCBI Taxonomy" id="911205"/>
    <lineage>
        <taxon>Bacteria</taxon>
        <taxon>Pseudomonadati</taxon>
        <taxon>Pseudomonadota</taxon>
        <taxon>Alphaproteobacteria</taxon>
        <taxon>Kordiimonadales</taxon>
        <taxon>Kordiimonadaceae</taxon>
        <taxon>Eilatimonas</taxon>
    </lineage>
</organism>
<keyword evidence="1" id="KW-0812">Transmembrane</keyword>
<feature type="transmembrane region" description="Helical" evidence="1">
    <location>
        <begin position="12"/>
        <end position="32"/>
    </location>
</feature>
<dbReference type="InParanoid" id="A0A3M0CQR0"/>
<dbReference type="OrthoDB" id="7510023at2"/>
<protein>
    <submittedName>
        <fullName evidence="2">Uncharacterized protein DUF2842</fullName>
    </submittedName>
</protein>
<accession>A0A3M0CQR0</accession>
<evidence type="ECO:0000313" key="3">
    <source>
        <dbReference type="Proteomes" id="UP000271227"/>
    </source>
</evidence>
<keyword evidence="1" id="KW-0472">Membrane</keyword>
<evidence type="ECO:0000256" key="1">
    <source>
        <dbReference type="SAM" id="Phobius"/>
    </source>
</evidence>
<proteinExistence type="predicted"/>
<feature type="transmembrane region" description="Helical" evidence="1">
    <location>
        <begin position="38"/>
        <end position="58"/>
    </location>
</feature>
<dbReference type="EMBL" id="REFR01000009">
    <property type="protein sequence ID" value="RMB11832.1"/>
    <property type="molecule type" value="Genomic_DNA"/>
</dbReference>
<evidence type="ECO:0000313" key="2">
    <source>
        <dbReference type="EMBL" id="RMB11832.1"/>
    </source>
</evidence>
<reference evidence="2 3" key="1">
    <citation type="submission" date="2018-10" db="EMBL/GenBank/DDBJ databases">
        <title>Genomic Encyclopedia of Archaeal and Bacterial Type Strains, Phase II (KMG-II): from individual species to whole genera.</title>
        <authorList>
            <person name="Goeker M."/>
        </authorList>
    </citation>
    <scope>NUCLEOTIDE SEQUENCE [LARGE SCALE GENOMIC DNA]</scope>
    <source>
        <strain evidence="2 3">DSM 25217</strain>
    </source>
</reference>
<dbReference type="AlphaFoldDB" id="A0A3M0CQR0"/>
<dbReference type="Pfam" id="PF11003">
    <property type="entry name" value="DUF2842"/>
    <property type="match status" value="1"/>
</dbReference>
<comment type="caution">
    <text evidence="2">The sequence shown here is derived from an EMBL/GenBank/DDBJ whole genome shotgun (WGS) entry which is preliminary data.</text>
</comment>
<dbReference type="Proteomes" id="UP000271227">
    <property type="component" value="Unassembled WGS sequence"/>
</dbReference>
<dbReference type="InterPro" id="IPR021265">
    <property type="entry name" value="DUF2842"/>
</dbReference>
<keyword evidence="3" id="KW-1185">Reference proteome</keyword>